<protein>
    <submittedName>
        <fullName evidence="2">Uncharacterized protein</fullName>
    </submittedName>
</protein>
<dbReference type="EMBL" id="VSSQ01030572">
    <property type="protein sequence ID" value="MPM81143.1"/>
    <property type="molecule type" value="Genomic_DNA"/>
</dbReference>
<dbReference type="AlphaFoldDB" id="A0A645CW91"/>
<comment type="caution">
    <text evidence="2">The sequence shown here is derived from an EMBL/GenBank/DDBJ whole genome shotgun (WGS) entry which is preliminary data.</text>
</comment>
<evidence type="ECO:0000256" key="1">
    <source>
        <dbReference type="SAM" id="MobiDB-lite"/>
    </source>
</evidence>
<gene>
    <name evidence="2" type="ORF">SDC9_128195</name>
</gene>
<evidence type="ECO:0000313" key="2">
    <source>
        <dbReference type="EMBL" id="MPM81143.1"/>
    </source>
</evidence>
<reference evidence="2" key="1">
    <citation type="submission" date="2019-08" db="EMBL/GenBank/DDBJ databases">
        <authorList>
            <person name="Kucharzyk K."/>
            <person name="Murdoch R.W."/>
            <person name="Higgins S."/>
            <person name="Loffler F."/>
        </authorList>
    </citation>
    <scope>NUCLEOTIDE SEQUENCE</scope>
</reference>
<proteinExistence type="predicted"/>
<name>A0A645CW91_9ZZZZ</name>
<sequence length="83" mass="8700">MGHGGVEARIALLPGAGQPVLQPVPGHGDGGVGVRQAENPEHGGLNQRRLRVKHRVTDDAQLIHVCLPGEGPAPAHSRRSPCR</sequence>
<accession>A0A645CW91</accession>
<organism evidence="2">
    <name type="scientific">bioreactor metagenome</name>
    <dbReference type="NCBI Taxonomy" id="1076179"/>
    <lineage>
        <taxon>unclassified sequences</taxon>
        <taxon>metagenomes</taxon>
        <taxon>ecological metagenomes</taxon>
    </lineage>
</organism>
<feature type="region of interest" description="Disordered" evidence="1">
    <location>
        <begin position="17"/>
        <end position="45"/>
    </location>
</feature>